<dbReference type="Pfam" id="PF10067">
    <property type="entry name" value="DUF2306"/>
    <property type="match status" value="1"/>
</dbReference>
<dbReference type="Proteomes" id="UP000609346">
    <property type="component" value="Unassembled WGS sequence"/>
</dbReference>
<keyword evidence="1" id="KW-1133">Transmembrane helix</keyword>
<organism evidence="2 3">
    <name type="scientific">Paenibacillus terricola</name>
    <dbReference type="NCBI Taxonomy" id="2763503"/>
    <lineage>
        <taxon>Bacteria</taxon>
        <taxon>Bacillati</taxon>
        <taxon>Bacillota</taxon>
        <taxon>Bacilli</taxon>
        <taxon>Bacillales</taxon>
        <taxon>Paenibacillaceae</taxon>
        <taxon>Paenibacillus</taxon>
    </lineage>
</organism>
<keyword evidence="1" id="KW-0472">Membrane</keyword>
<sequence length="210" mass="23788">MTGSRKAYWLMVLVAAVFVVYAVYTNFIGDPKAAAFLDHKTDLKRALHVSSWLTVMKVHVVFACIAMIAGAINFSSAILKRSQRQFHRWNGYLYAVSVLITVITSGYMAPYATGGKAASMAFNLINIIWPIFTIIAIVQIRKKKLPQHREWMIRSYAFVFTNLLIHTLHTLLNDGFGMDYANSYVISIYATIMLLLLASEMVIRTVLRRT</sequence>
<protein>
    <submittedName>
        <fullName evidence="2">DUF2306 domain-containing protein</fullName>
    </submittedName>
</protein>
<feature type="transmembrane region" description="Helical" evidence="1">
    <location>
        <begin position="152"/>
        <end position="172"/>
    </location>
</feature>
<dbReference type="InterPro" id="IPR018750">
    <property type="entry name" value="DUF2306_membrane"/>
</dbReference>
<dbReference type="EMBL" id="JACXZA010000004">
    <property type="protein sequence ID" value="MBD3920467.1"/>
    <property type="molecule type" value="Genomic_DNA"/>
</dbReference>
<feature type="transmembrane region" description="Helical" evidence="1">
    <location>
        <begin position="121"/>
        <end position="140"/>
    </location>
</feature>
<dbReference type="RefSeq" id="WP_191204764.1">
    <property type="nucleotide sequence ID" value="NZ_JACXZA010000004.1"/>
</dbReference>
<name>A0ABR8MZF8_9BACL</name>
<reference evidence="2 3" key="1">
    <citation type="submission" date="2020-09" db="EMBL/GenBank/DDBJ databases">
        <title>Paenibacillus sp. strain PR3 16S rRNA gene Genome sequencing and assembly.</title>
        <authorList>
            <person name="Kim J."/>
        </authorList>
    </citation>
    <scope>NUCLEOTIDE SEQUENCE [LARGE SCALE GENOMIC DNA]</scope>
    <source>
        <strain evidence="2 3">PR3</strain>
    </source>
</reference>
<accession>A0ABR8MZF8</accession>
<keyword evidence="3" id="KW-1185">Reference proteome</keyword>
<evidence type="ECO:0000313" key="2">
    <source>
        <dbReference type="EMBL" id="MBD3920467.1"/>
    </source>
</evidence>
<feature type="transmembrane region" description="Helical" evidence="1">
    <location>
        <begin position="91"/>
        <end position="109"/>
    </location>
</feature>
<gene>
    <name evidence="2" type="ORF">H8B09_17020</name>
</gene>
<evidence type="ECO:0000313" key="3">
    <source>
        <dbReference type="Proteomes" id="UP000609346"/>
    </source>
</evidence>
<comment type="caution">
    <text evidence="2">The sequence shown here is derived from an EMBL/GenBank/DDBJ whole genome shotgun (WGS) entry which is preliminary data.</text>
</comment>
<feature type="transmembrane region" description="Helical" evidence="1">
    <location>
        <begin position="7"/>
        <end position="24"/>
    </location>
</feature>
<feature type="transmembrane region" description="Helical" evidence="1">
    <location>
        <begin position="58"/>
        <end position="79"/>
    </location>
</feature>
<evidence type="ECO:0000256" key="1">
    <source>
        <dbReference type="SAM" id="Phobius"/>
    </source>
</evidence>
<keyword evidence="1" id="KW-0812">Transmembrane</keyword>
<proteinExistence type="predicted"/>
<feature type="transmembrane region" description="Helical" evidence="1">
    <location>
        <begin position="184"/>
        <end position="207"/>
    </location>
</feature>